<organism evidence="1 2">
    <name type="scientific">Neolentinus lepideus HHB14362 ss-1</name>
    <dbReference type="NCBI Taxonomy" id="1314782"/>
    <lineage>
        <taxon>Eukaryota</taxon>
        <taxon>Fungi</taxon>
        <taxon>Dikarya</taxon>
        <taxon>Basidiomycota</taxon>
        <taxon>Agaricomycotina</taxon>
        <taxon>Agaricomycetes</taxon>
        <taxon>Gloeophyllales</taxon>
        <taxon>Gloeophyllaceae</taxon>
        <taxon>Neolentinus</taxon>
    </lineage>
</organism>
<gene>
    <name evidence="1" type="ORF">NEOLEDRAFT_135796</name>
</gene>
<dbReference type="Proteomes" id="UP000076761">
    <property type="component" value="Unassembled WGS sequence"/>
</dbReference>
<keyword evidence="2" id="KW-1185">Reference proteome</keyword>
<dbReference type="InParanoid" id="A0A165TY85"/>
<sequence>MATCKFIFFTFPMVRYDTVSICKGFWTCRKKGTATTSRGYGMPIHLALLCSYIQPWIEYQSRLSGCCVLFILVETKLFTGLMLHRKYYGSPLRWSLGAALGGHNALILLNIELSSHGPFLFSILHTSRRQVSKVDVCDLLHYTTIDFCARTPGGESEMSL</sequence>
<dbReference type="AlphaFoldDB" id="A0A165TY85"/>
<reference evidence="1 2" key="1">
    <citation type="journal article" date="2016" name="Mol. Biol. Evol.">
        <title>Comparative Genomics of Early-Diverging Mushroom-Forming Fungi Provides Insights into the Origins of Lignocellulose Decay Capabilities.</title>
        <authorList>
            <person name="Nagy L.G."/>
            <person name="Riley R."/>
            <person name="Tritt A."/>
            <person name="Adam C."/>
            <person name="Daum C."/>
            <person name="Floudas D."/>
            <person name="Sun H."/>
            <person name="Yadav J.S."/>
            <person name="Pangilinan J."/>
            <person name="Larsson K.H."/>
            <person name="Matsuura K."/>
            <person name="Barry K."/>
            <person name="Labutti K."/>
            <person name="Kuo R."/>
            <person name="Ohm R.A."/>
            <person name="Bhattacharya S.S."/>
            <person name="Shirouzu T."/>
            <person name="Yoshinaga Y."/>
            <person name="Martin F.M."/>
            <person name="Grigoriev I.V."/>
            <person name="Hibbett D.S."/>
        </authorList>
    </citation>
    <scope>NUCLEOTIDE SEQUENCE [LARGE SCALE GENOMIC DNA]</scope>
    <source>
        <strain evidence="1 2">HHB14362 ss-1</strain>
    </source>
</reference>
<protein>
    <submittedName>
        <fullName evidence="1">Uncharacterized protein</fullName>
    </submittedName>
</protein>
<evidence type="ECO:0000313" key="2">
    <source>
        <dbReference type="Proteomes" id="UP000076761"/>
    </source>
</evidence>
<name>A0A165TY85_9AGAM</name>
<dbReference type="EMBL" id="KV425562">
    <property type="protein sequence ID" value="KZT27353.1"/>
    <property type="molecule type" value="Genomic_DNA"/>
</dbReference>
<accession>A0A165TY85</accession>
<proteinExistence type="predicted"/>
<evidence type="ECO:0000313" key="1">
    <source>
        <dbReference type="EMBL" id="KZT27353.1"/>
    </source>
</evidence>